<reference evidence="4" key="2">
    <citation type="submission" date="2008-08" db="EMBL/GenBank/DDBJ databases">
        <authorList>
            <consortium name="Diatom Consortium"/>
            <person name="Grigoriev I."/>
            <person name="Grimwood J."/>
            <person name="Kuo A."/>
            <person name="Otillar R.P."/>
            <person name="Salamov A."/>
            <person name="Detter J.C."/>
            <person name="Lindquist E."/>
            <person name="Shapiro H."/>
            <person name="Lucas S."/>
            <person name="Glavina del Rio T."/>
            <person name="Pitluck S."/>
            <person name="Rokhsar D."/>
            <person name="Bowler C."/>
        </authorList>
    </citation>
    <scope>GENOME REANNOTATION</scope>
    <source>
        <strain evidence="4">CCAP 1055/1</strain>
    </source>
</reference>
<sequence length="394" mass="44052">MIRQHLPTGTTSLPRTGGLSVEPPRYRHSMAADEEDRAVGPLRDVDVVNLSQTSQAEQHLKDAVDLLPSEESASYRKALLRCNDVVATETNPNLFLESEGFDAWAAAKRLAKYWTCREQYFGSNRAFLPLLNLALPPKQRALSCADIAQLQLGALAKLPTDKYGRTVLLVDRSRLDGTRSDADSDRWLRVIFYWLSKVMHQKNVQKNGFVVLKIMRGQNLDRQRLLQTQVMVRDCMPCRVTGLHLCCVPPPGGRKTFADTIAPILWQYIVHVLRRKANVHVAESETHMLTLLQDYGLLKESLPKSLGGSWSYAKFDTLVNKLLCGNADRRNTEGDSSGIDFGSLKPSAMRSGAGHSNPLSPSIRIQNRKSLKRKIDAVFAGVPARQQHKKRMAG</sequence>
<keyword evidence="4" id="KW-1185">Reference proteome</keyword>
<dbReference type="GeneID" id="7197553"/>
<accession>B7FSG6</accession>
<evidence type="ECO:0000313" key="4">
    <source>
        <dbReference type="Proteomes" id="UP000000759"/>
    </source>
</evidence>
<dbReference type="OrthoDB" id="75724at2759"/>
<dbReference type="AlphaFoldDB" id="B7FSG6"/>
<protein>
    <recommendedName>
        <fullName evidence="2">CRAL-TRIO domain-containing protein</fullName>
    </recommendedName>
</protein>
<dbReference type="EMBL" id="CM000606">
    <property type="protein sequence ID" value="EEC50474.1"/>
    <property type="molecule type" value="Genomic_DNA"/>
</dbReference>
<feature type="region of interest" description="Disordered" evidence="1">
    <location>
        <begin position="1"/>
        <end position="24"/>
    </location>
</feature>
<organism evidence="3 4">
    <name type="scientific">Phaeodactylum tricornutum (strain CCAP 1055/1)</name>
    <dbReference type="NCBI Taxonomy" id="556484"/>
    <lineage>
        <taxon>Eukaryota</taxon>
        <taxon>Sar</taxon>
        <taxon>Stramenopiles</taxon>
        <taxon>Ochrophyta</taxon>
        <taxon>Bacillariophyta</taxon>
        <taxon>Bacillariophyceae</taxon>
        <taxon>Bacillariophycidae</taxon>
        <taxon>Naviculales</taxon>
        <taxon>Phaeodactylaceae</taxon>
        <taxon>Phaeodactylum</taxon>
    </lineage>
</organism>
<proteinExistence type="predicted"/>
<dbReference type="HOGENOM" id="CLU_701079_0_0_1"/>
<evidence type="ECO:0000259" key="2">
    <source>
        <dbReference type="PROSITE" id="PS50191"/>
    </source>
</evidence>
<feature type="domain" description="CRAL-TRIO" evidence="2">
    <location>
        <begin position="143"/>
        <end position="314"/>
    </location>
</feature>
<evidence type="ECO:0000256" key="1">
    <source>
        <dbReference type="SAM" id="MobiDB-lite"/>
    </source>
</evidence>
<dbReference type="InterPro" id="IPR001251">
    <property type="entry name" value="CRAL-TRIO_dom"/>
</dbReference>
<dbReference type="InParanoid" id="B7FSG6"/>
<dbReference type="PROSITE" id="PS50191">
    <property type="entry name" value="CRAL_TRIO"/>
    <property type="match status" value="1"/>
</dbReference>
<dbReference type="Proteomes" id="UP000000759">
    <property type="component" value="Chromosome 2"/>
</dbReference>
<dbReference type="InterPro" id="IPR036865">
    <property type="entry name" value="CRAL-TRIO_dom_sf"/>
</dbReference>
<name>B7FSG6_PHATC</name>
<dbReference type="Gene3D" id="3.40.525.10">
    <property type="entry name" value="CRAL-TRIO lipid binding domain"/>
    <property type="match status" value="1"/>
</dbReference>
<dbReference type="RefSeq" id="XP_002177660.1">
    <property type="nucleotide sequence ID" value="XM_002177624.1"/>
</dbReference>
<reference evidence="3 4" key="1">
    <citation type="journal article" date="2008" name="Nature">
        <title>The Phaeodactylum genome reveals the evolutionary history of diatom genomes.</title>
        <authorList>
            <person name="Bowler C."/>
            <person name="Allen A.E."/>
            <person name="Badger J.H."/>
            <person name="Grimwood J."/>
            <person name="Jabbari K."/>
            <person name="Kuo A."/>
            <person name="Maheswari U."/>
            <person name="Martens C."/>
            <person name="Maumus F."/>
            <person name="Otillar R.P."/>
            <person name="Rayko E."/>
            <person name="Salamov A."/>
            <person name="Vandepoele K."/>
            <person name="Beszteri B."/>
            <person name="Gruber A."/>
            <person name="Heijde M."/>
            <person name="Katinka M."/>
            <person name="Mock T."/>
            <person name="Valentin K."/>
            <person name="Verret F."/>
            <person name="Berges J.A."/>
            <person name="Brownlee C."/>
            <person name="Cadoret J.P."/>
            <person name="Chiovitti A."/>
            <person name="Choi C.J."/>
            <person name="Coesel S."/>
            <person name="De Martino A."/>
            <person name="Detter J.C."/>
            <person name="Durkin C."/>
            <person name="Falciatore A."/>
            <person name="Fournet J."/>
            <person name="Haruta M."/>
            <person name="Huysman M.J."/>
            <person name="Jenkins B.D."/>
            <person name="Jiroutova K."/>
            <person name="Jorgensen R.E."/>
            <person name="Joubert Y."/>
            <person name="Kaplan A."/>
            <person name="Kroger N."/>
            <person name="Kroth P.G."/>
            <person name="La Roche J."/>
            <person name="Lindquist E."/>
            <person name="Lommer M."/>
            <person name="Martin-Jezequel V."/>
            <person name="Lopez P.J."/>
            <person name="Lucas S."/>
            <person name="Mangogna M."/>
            <person name="McGinnis K."/>
            <person name="Medlin L.K."/>
            <person name="Montsant A."/>
            <person name="Oudot-Le Secq M.P."/>
            <person name="Napoli C."/>
            <person name="Obornik M."/>
            <person name="Parker M.S."/>
            <person name="Petit J.L."/>
            <person name="Porcel B.M."/>
            <person name="Poulsen N."/>
            <person name="Robison M."/>
            <person name="Rychlewski L."/>
            <person name="Rynearson T.A."/>
            <person name="Schmutz J."/>
            <person name="Shapiro H."/>
            <person name="Siaut M."/>
            <person name="Stanley M."/>
            <person name="Sussman M.R."/>
            <person name="Taylor A.R."/>
            <person name="Vardi A."/>
            <person name="von Dassow P."/>
            <person name="Vyverman W."/>
            <person name="Willis A."/>
            <person name="Wyrwicz L.S."/>
            <person name="Rokhsar D.S."/>
            <person name="Weissenbach J."/>
            <person name="Armbrust E.V."/>
            <person name="Green B.R."/>
            <person name="Van de Peer Y."/>
            <person name="Grigoriev I.V."/>
        </authorList>
    </citation>
    <scope>NUCLEOTIDE SEQUENCE [LARGE SCALE GENOMIC DNA]</scope>
    <source>
        <strain evidence="3 4">CCAP 1055/1</strain>
    </source>
</reference>
<dbReference type="KEGG" id="pti:PHATRDRAFT_43508"/>
<gene>
    <name evidence="3" type="ORF">PHATRDRAFT_43508</name>
</gene>
<dbReference type="SUPFAM" id="SSF52087">
    <property type="entry name" value="CRAL/TRIO domain"/>
    <property type="match status" value="1"/>
</dbReference>
<evidence type="ECO:0000313" key="3">
    <source>
        <dbReference type="EMBL" id="EEC50474.1"/>
    </source>
</evidence>
<dbReference type="Pfam" id="PF13716">
    <property type="entry name" value="CRAL_TRIO_2"/>
    <property type="match status" value="1"/>
</dbReference>
<dbReference type="PaxDb" id="2850-Phatr43508"/>